<feature type="transmembrane region" description="Helical" evidence="10">
    <location>
        <begin position="465"/>
        <end position="486"/>
    </location>
</feature>
<dbReference type="RefSeq" id="XP_016759307.1">
    <property type="nucleotide sequence ID" value="XM_016906007.1"/>
</dbReference>
<dbReference type="Proteomes" id="UP000016931">
    <property type="component" value="Unassembled WGS sequence"/>
</dbReference>
<dbReference type="GO" id="GO:0005351">
    <property type="term" value="F:carbohydrate:proton symporter activity"/>
    <property type="evidence" value="ECO:0007669"/>
    <property type="project" value="TreeGrafter"/>
</dbReference>
<keyword evidence="12" id="KW-0762">Sugar transport</keyword>
<name>M3CDU1_SPHMS</name>
<evidence type="ECO:0000256" key="4">
    <source>
        <dbReference type="ARBA" id="ARBA00022692"/>
    </source>
</evidence>
<dbReference type="eggNOG" id="KOG0254">
    <property type="taxonomic scope" value="Eukaryota"/>
</dbReference>
<dbReference type="OrthoDB" id="508119at2759"/>
<dbReference type="InterPro" id="IPR020846">
    <property type="entry name" value="MFS_dom"/>
</dbReference>
<dbReference type="AlphaFoldDB" id="M3CDU1"/>
<feature type="transmembrane region" description="Helical" evidence="10">
    <location>
        <begin position="101"/>
        <end position="119"/>
    </location>
</feature>
<evidence type="ECO:0000256" key="10">
    <source>
        <dbReference type="SAM" id="Phobius"/>
    </source>
</evidence>
<evidence type="ECO:0000259" key="11">
    <source>
        <dbReference type="PROSITE" id="PS50850"/>
    </source>
</evidence>
<evidence type="ECO:0000313" key="12">
    <source>
        <dbReference type="EMBL" id="EMF11186.1"/>
    </source>
</evidence>
<dbReference type="PANTHER" id="PTHR48022">
    <property type="entry name" value="PLASTIDIC GLUCOSE TRANSPORTER 4"/>
    <property type="match status" value="1"/>
</dbReference>
<comment type="similarity">
    <text evidence="2 9">Belongs to the major facilitator superfamily. Sugar transporter (TC 2.A.1.1) family.</text>
</comment>
<dbReference type="Gene3D" id="1.20.1250.20">
    <property type="entry name" value="MFS general substrate transporter like domains"/>
    <property type="match status" value="1"/>
</dbReference>
<dbReference type="PROSITE" id="PS50850">
    <property type="entry name" value="MFS"/>
    <property type="match status" value="1"/>
</dbReference>
<dbReference type="Pfam" id="PF00083">
    <property type="entry name" value="Sugar_tr"/>
    <property type="match status" value="1"/>
</dbReference>
<feature type="transmembrane region" description="Helical" evidence="10">
    <location>
        <begin position="287"/>
        <end position="305"/>
    </location>
</feature>
<dbReference type="HOGENOM" id="CLU_001265_30_12_1"/>
<feature type="transmembrane region" description="Helical" evidence="10">
    <location>
        <begin position="194"/>
        <end position="215"/>
    </location>
</feature>
<gene>
    <name evidence="12" type="ORF">SEPMUDRAFT_150187</name>
</gene>
<dbReference type="GO" id="GO:0016020">
    <property type="term" value="C:membrane"/>
    <property type="evidence" value="ECO:0007669"/>
    <property type="project" value="UniProtKB-SubCell"/>
</dbReference>
<feature type="transmembrane region" description="Helical" evidence="10">
    <location>
        <begin position="354"/>
        <end position="375"/>
    </location>
</feature>
<dbReference type="GeneID" id="27903144"/>
<evidence type="ECO:0000256" key="2">
    <source>
        <dbReference type="ARBA" id="ARBA00010992"/>
    </source>
</evidence>
<dbReference type="FunFam" id="1.20.1250.20:FF:000026">
    <property type="entry name" value="MFS quinate transporter QutD"/>
    <property type="match status" value="1"/>
</dbReference>
<reference evidence="12 13" key="1">
    <citation type="journal article" date="2012" name="PLoS Pathog.">
        <title>Diverse lifestyles and strategies of plant pathogenesis encoded in the genomes of eighteen Dothideomycetes fungi.</title>
        <authorList>
            <person name="Ohm R.A."/>
            <person name="Feau N."/>
            <person name="Henrissat B."/>
            <person name="Schoch C.L."/>
            <person name="Horwitz B.A."/>
            <person name="Barry K.W."/>
            <person name="Condon B.J."/>
            <person name="Copeland A.C."/>
            <person name="Dhillon B."/>
            <person name="Glaser F."/>
            <person name="Hesse C.N."/>
            <person name="Kosti I."/>
            <person name="LaButti K."/>
            <person name="Lindquist E.A."/>
            <person name="Lucas S."/>
            <person name="Salamov A.A."/>
            <person name="Bradshaw R.E."/>
            <person name="Ciuffetti L."/>
            <person name="Hamelin R.C."/>
            <person name="Kema G.H.J."/>
            <person name="Lawrence C."/>
            <person name="Scott J.A."/>
            <person name="Spatafora J.W."/>
            <person name="Turgeon B.G."/>
            <person name="de Wit P.J.G.M."/>
            <person name="Zhong S."/>
            <person name="Goodwin S.B."/>
            <person name="Grigoriev I.V."/>
        </authorList>
    </citation>
    <scope>NUCLEOTIDE SEQUENCE [LARGE SCALE GENOMIC DNA]</scope>
    <source>
        <strain evidence="12 13">SO2202</strain>
    </source>
</reference>
<evidence type="ECO:0000256" key="7">
    <source>
        <dbReference type="ARBA" id="ARBA00023136"/>
    </source>
</evidence>
<evidence type="ECO:0000313" key="13">
    <source>
        <dbReference type="Proteomes" id="UP000016931"/>
    </source>
</evidence>
<dbReference type="NCBIfam" id="TIGR00879">
    <property type="entry name" value="SP"/>
    <property type="match status" value="1"/>
</dbReference>
<keyword evidence="7 10" id="KW-0472">Membrane</keyword>
<feature type="transmembrane region" description="Helical" evidence="10">
    <location>
        <begin position="125"/>
        <end position="149"/>
    </location>
</feature>
<feature type="transmembrane region" description="Helical" evidence="10">
    <location>
        <begin position="20"/>
        <end position="49"/>
    </location>
</feature>
<evidence type="ECO:0000256" key="8">
    <source>
        <dbReference type="ARBA" id="ARBA00043213"/>
    </source>
</evidence>
<comment type="subcellular location">
    <subcellularLocation>
        <location evidence="1">Membrane</location>
        <topology evidence="1">Multi-pass membrane protein</topology>
    </subcellularLocation>
</comment>
<dbReference type="EMBL" id="KB456266">
    <property type="protein sequence ID" value="EMF11186.1"/>
    <property type="molecule type" value="Genomic_DNA"/>
</dbReference>
<accession>M3CDU1</accession>
<dbReference type="PROSITE" id="PS00216">
    <property type="entry name" value="SUGAR_TRANSPORT_1"/>
    <property type="match status" value="1"/>
</dbReference>
<keyword evidence="3 9" id="KW-0813">Transport</keyword>
<feature type="transmembrane region" description="Helical" evidence="10">
    <location>
        <begin position="161"/>
        <end position="182"/>
    </location>
</feature>
<protein>
    <recommendedName>
        <fullName evidence="8">Quinate transporter</fullName>
    </recommendedName>
</protein>
<keyword evidence="4 10" id="KW-0812">Transmembrane</keyword>
<feature type="transmembrane region" description="Helical" evidence="10">
    <location>
        <begin position="325"/>
        <end position="347"/>
    </location>
</feature>
<dbReference type="PANTHER" id="PTHR48022:SF34">
    <property type="entry name" value="MAJOR FACILITATOR SUPERFAMILY (MFS) PROFILE DOMAIN-CONTAINING PROTEIN-RELATED"/>
    <property type="match status" value="1"/>
</dbReference>
<evidence type="ECO:0000256" key="9">
    <source>
        <dbReference type="RuleBase" id="RU003346"/>
    </source>
</evidence>
<dbReference type="CDD" id="cd17356">
    <property type="entry name" value="MFS_HXT"/>
    <property type="match status" value="1"/>
</dbReference>
<feature type="transmembrane region" description="Helical" evidence="10">
    <location>
        <begin position="69"/>
        <end position="89"/>
    </location>
</feature>
<dbReference type="InterPro" id="IPR050360">
    <property type="entry name" value="MFS_Sugar_Transporters"/>
</dbReference>
<feature type="transmembrane region" description="Helical" evidence="10">
    <location>
        <begin position="381"/>
        <end position="406"/>
    </location>
</feature>
<keyword evidence="13" id="KW-1185">Reference proteome</keyword>
<sequence length="553" mass="60896">MGGFLTLVEDRPTPKNVYNWRVYACATVASFASCMIGYDSAFIGTTLALPSFVDEFDFDSMSTSKLALVKSNIVSVYQAGAFFGSLFAYPSAYHVGRKWSLIIFSLIFTLGAGMMLGANRERGLALIYAGRVLAGIGVGAASMITPIYISEISPPAVRGRIVGIYELGWQIGGLVGFWINYGLSETMAPSHKQWIIPFAVQLIPAGLLLIGAFWLRESPRWLFSKNRREAALKNLCWIRNLQADDVYLVEEVAMMDAAMEEQAASIGLGFWKPFLAVKRNRKVQWRFLLGGLLFMWQNGSGINAINYYSPTVFKSIGVVGTNAGFLTTGIFGVVKTVLTVVWMFFLIDNLGRRNLLIIGAAGGSVCMWIIGGYISTKDTSAAAQAAAASQGLSSGGIAAIFFFYLWTAFYTPSWNGTPWVINSEMFDLNTRGLGQASASANNWFWNFIISRFTPQMFNSMGPSGCGVFFFFASMMILSIFFVWFLVPETKSIPLESMDRLFDISPPRKANKIILAEDQKRDAEFRENVNGAGLTTAKEKADLIEKSSERGSEV</sequence>
<dbReference type="OMA" id="PADHIYM"/>
<evidence type="ECO:0000256" key="3">
    <source>
        <dbReference type="ARBA" id="ARBA00022448"/>
    </source>
</evidence>
<proteinExistence type="inferred from homology"/>
<dbReference type="InterPro" id="IPR005828">
    <property type="entry name" value="MFS_sugar_transport-like"/>
</dbReference>
<dbReference type="InterPro" id="IPR005829">
    <property type="entry name" value="Sugar_transporter_CS"/>
</dbReference>
<feature type="domain" description="Major facilitator superfamily (MFS) profile" evidence="11">
    <location>
        <begin position="25"/>
        <end position="490"/>
    </location>
</feature>
<dbReference type="PROSITE" id="PS00217">
    <property type="entry name" value="SUGAR_TRANSPORT_2"/>
    <property type="match status" value="1"/>
</dbReference>
<dbReference type="InterPro" id="IPR036259">
    <property type="entry name" value="MFS_trans_sf"/>
</dbReference>
<evidence type="ECO:0000256" key="6">
    <source>
        <dbReference type="ARBA" id="ARBA00022989"/>
    </source>
</evidence>
<evidence type="ECO:0000256" key="1">
    <source>
        <dbReference type="ARBA" id="ARBA00004141"/>
    </source>
</evidence>
<evidence type="ECO:0000256" key="5">
    <source>
        <dbReference type="ARBA" id="ARBA00022911"/>
    </source>
</evidence>
<dbReference type="InterPro" id="IPR003663">
    <property type="entry name" value="Sugar/inositol_transpt"/>
</dbReference>
<organism evidence="12 13">
    <name type="scientific">Sphaerulina musiva (strain SO2202)</name>
    <name type="common">Poplar stem canker fungus</name>
    <name type="synonym">Septoria musiva</name>
    <dbReference type="NCBI Taxonomy" id="692275"/>
    <lineage>
        <taxon>Eukaryota</taxon>
        <taxon>Fungi</taxon>
        <taxon>Dikarya</taxon>
        <taxon>Ascomycota</taxon>
        <taxon>Pezizomycotina</taxon>
        <taxon>Dothideomycetes</taxon>
        <taxon>Dothideomycetidae</taxon>
        <taxon>Mycosphaerellales</taxon>
        <taxon>Mycosphaerellaceae</taxon>
        <taxon>Sphaerulina</taxon>
    </lineage>
</organism>
<keyword evidence="6 10" id="KW-1133">Transmembrane helix</keyword>
<dbReference type="SUPFAM" id="SSF103473">
    <property type="entry name" value="MFS general substrate transporter"/>
    <property type="match status" value="1"/>
</dbReference>
<dbReference type="PRINTS" id="PR00171">
    <property type="entry name" value="SUGRTRNSPORT"/>
</dbReference>
<keyword evidence="5" id="KW-0672">Quinate metabolism</keyword>